<sequence>MTEASIVNITKPINLKITKEVNSSWIADLDIEKDDYIAPDCYVEFDNELYIVRKINERKDKGKIFYKVHLEHYMTELLDLTVAAFDHESKTPTYLLTQFLSGTDWSVGTVNLTSSIDLKSDKRITILKALTLLAEECKGELDFLENRVVDLKSQIGSNTQLHLRYDKNCDYIEKISDTSQLCTRLYCYGRDSLTIESVNGGIEYLDSTYINNYKYRKEKTIYTNIKVASDLKTYAEAYLAIYELPFLTYKVNLADLAKREIWQHEIINLGDTLRIYDDDLSLNVKVRVKKIIKDYVSENIYLEFVNYLYLPKFDNIAEEVAYLSEIISNIVSYDDPTKVSVDA</sequence>
<evidence type="ECO:0000313" key="4">
    <source>
        <dbReference type="EMBL" id="GAG70462.1"/>
    </source>
</evidence>
<feature type="coiled-coil region" evidence="1">
    <location>
        <begin position="127"/>
        <end position="154"/>
    </location>
</feature>
<evidence type="ECO:0008006" key="5">
    <source>
        <dbReference type="Google" id="ProtNLM"/>
    </source>
</evidence>
<evidence type="ECO:0000259" key="3">
    <source>
        <dbReference type="Pfam" id="PF18994"/>
    </source>
</evidence>
<organism evidence="4">
    <name type="scientific">marine sediment metagenome</name>
    <dbReference type="NCBI Taxonomy" id="412755"/>
    <lineage>
        <taxon>unclassified sequences</taxon>
        <taxon>metagenomes</taxon>
        <taxon>ecological metagenomes</taxon>
    </lineage>
</organism>
<feature type="domain" description="Tail spike" evidence="2">
    <location>
        <begin position="88"/>
        <end position="298"/>
    </location>
</feature>
<dbReference type="Pfam" id="PF18994">
    <property type="entry name" value="Prophage_tailD1"/>
    <property type="match status" value="1"/>
</dbReference>
<feature type="non-terminal residue" evidence="4">
    <location>
        <position position="343"/>
    </location>
</feature>
<evidence type="ECO:0000256" key="1">
    <source>
        <dbReference type="SAM" id="Coils"/>
    </source>
</evidence>
<dbReference type="NCBIfam" id="TIGR01665">
    <property type="entry name" value="put_anti_recept"/>
    <property type="match status" value="1"/>
</dbReference>
<gene>
    <name evidence="4" type="ORF">S01H4_18517</name>
</gene>
<dbReference type="InterPro" id="IPR007119">
    <property type="entry name" value="Phage_tail_spike_N"/>
</dbReference>
<dbReference type="Pfam" id="PF06605">
    <property type="entry name" value="Prophage_tail"/>
    <property type="match status" value="1"/>
</dbReference>
<proteinExistence type="predicted"/>
<dbReference type="AlphaFoldDB" id="X1ALY9"/>
<name>X1ALY9_9ZZZZ</name>
<dbReference type="EMBL" id="BART01008217">
    <property type="protein sequence ID" value="GAG70462.1"/>
    <property type="molecule type" value="Genomic_DNA"/>
</dbReference>
<evidence type="ECO:0000259" key="2">
    <source>
        <dbReference type="Pfam" id="PF06605"/>
    </source>
</evidence>
<keyword evidence="1" id="KW-0175">Coiled coil</keyword>
<feature type="domain" description="Prophage endopeptidase tail N-terminal" evidence="3">
    <location>
        <begin position="10"/>
        <end position="72"/>
    </location>
</feature>
<dbReference type="InterPro" id="IPR010572">
    <property type="entry name" value="Tail_dom"/>
</dbReference>
<comment type="caution">
    <text evidence="4">The sequence shown here is derived from an EMBL/GenBank/DDBJ whole genome shotgun (WGS) entry which is preliminary data.</text>
</comment>
<protein>
    <recommendedName>
        <fullName evidence="5">Prophage tail endopeptidase domain-containing protein</fullName>
    </recommendedName>
</protein>
<reference evidence="4" key="1">
    <citation type="journal article" date="2014" name="Front. Microbiol.">
        <title>High frequency of phylogenetically diverse reductive dehalogenase-homologous genes in deep subseafloor sedimentary metagenomes.</title>
        <authorList>
            <person name="Kawai M."/>
            <person name="Futagami T."/>
            <person name="Toyoda A."/>
            <person name="Takaki Y."/>
            <person name="Nishi S."/>
            <person name="Hori S."/>
            <person name="Arai W."/>
            <person name="Tsubouchi T."/>
            <person name="Morono Y."/>
            <person name="Uchiyama I."/>
            <person name="Ito T."/>
            <person name="Fujiyama A."/>
            <person name="Inagaki F."/>
            <person name="Takami H."/>
        </authorList>
    </citation>
    <scope>NUCLEOTIDE SEQUENCE</scope>
    <source>
        <strain evidence="4">Expedition CK06-06</strain>
    </source>
</reference>
<dbReference type="InterPro" id="IPR044051">
    <property type="entry name" value="Prophage_tail_N"/>
</dbReference>
<accession>X1ALY9</accession>